<sequence length="365" mass="40730">MDVSSARWLSEMGLTEDYTGFFPKSEMNSFNQFGFISDEVATALGENYTQSFSSESYSSYSTITTKNPSNTASSGLDSVKDSQASFEKPPKQLKICSATIGHVLAKPSYSSSPSSQLLSFGNSNSPPAKPQQKGLYDKFDSPFKPKQEHFPSLVTKDSEDDYFRPTSIKGTKRSYSSVTRTPAHAQVHIMAERKRREKLSQRFIALSAIVPGLKKMDKASVLGDAIKYVKELQERVNMLEEQTKKRTVESVVFVKKSQLISTDDDTSSSNESSDSRSDEALLPEIEARVSEKDVLIRIHCEKQKGFMGKILGEIEKLHLSVINTSVLPFGNSTFDITVIAQMENEFDMTVLDLVKNLRQALLKFM</sequence>
<keyword evidence="5" id="KW-0175">Coiled coil</keyword>
<dbReference type="GO" id="GO:0005634">
    <property type="term" value="C:nucleus"/>
    <property type="evidence" value="ECO:0007669"/>
    <property type="project" value="UniProtKB-SubCell"/>
</dbReference>
<feature type="coiled-coil region" evidence="5">
    <location>
        <begin position="222"/>
        <end position="249"/>
    </location>
</feature>
<evidence type="ECO:0000256" key="5">
    <source>
        <dbReference type="SAM" id="Coils"/>
    </source>
</evidence>
<dbReference type="Gramene" id="FCD_00006064-RA">
    <property type="protein sequence ID" value="FCD_00006064-RA:cds"/>
    <property type="gene ID" value="FCD_00006064"/>
</dbReference>
<evidence type="ECO:0000259" key="7">
    <source>
        <dbReference type="PROSITE" id="PS50888"/>
    </source>
</evidence>
<dbReference type="InterPro" id="IPR011598">
    <property type="entry name" value="bHLH_dom"/>
</dbReference>
<accession>A0AA88A4U8</accession>
<proteinExistence type="predicted"/>
<gene>
    <name evidence="8" type="ORF">TIFTF001_004536</name>
</gene>
<comment type="caution">
    <text evidence="8">The sequence shown here is derived from an EMBL/GenBank/DDBJ whole genome shotgun (WGS) entry which is preliminary data.</text>
</comment>
<dbReference type="Proteomes" id="UP001187192">
    <property type="component" value="Unassembled WGS sequence"/>
</dbReference>
<name>A0AA88A4U8_FICCA</name>
<protein>
    <recommendedName>
        <fullName evidence="7">BHLH domain-containing protein</fullName>
    </recommendedName>
</protein>
<feature type="region of interest" description="Disordered" evidence="6">
    <location>
        <begin position="115"/>
        <end position="158"/>
    </location>
</feature>
<organism evidence="8 9">
    <name type="scientific">Ficus carica</name>
    <name type="common">Common fig</name>
    <dbReference type="NCBI Taxonomy" id="3494"/>
    <lineage>
        <taxon>Eukaryota</taxon>
        <taxon>Viridiplantae</taxon>
        <taxon>Streptophyta</taxon>
        <taxon>Embryophyta</taxon>
        <taxon>Tracheophyta</taxon>
        <taxon>Spermatophyta</taxon>
        <taxon>Magnoliopsida</taxon>
        <taxon>eudicotyledons</taxon>
        <taxon>Gunneridae</taxon>
        <taxon>Pentapetalae</taxon>
        <taxon>rosids</taxon>
        <taxon>fabids</taxon>
        <taxon>Rosales</taxon>
        <taxon>Moraceae</taxon>
        <taxon>Ficeae</taxon>
        <taxon>Ficus</taxon>
    </lineage>
</organism>
<feature type="compositionally biased region" description="Basic and acidic residues" evidence="6">
    <location>
        <begin position="135"/>
        <end position="149"/>
    </location>
</feature>
<keyword evidence="4" id="KW-0539">Nucleus</keyword>
<dbReference type="InterPro" id="IPR052610">
    <property type="entry name" value="bHLH_transcription_regulator"/>
</dbReference>
<dbReference type="SMART" id="SM00353">
    <property type="entry name" value="HLH"/>
    <property type="match status" value="1"/>
</dbReference>
<dbReference type="PROSITE" id="PS50888">
    <property type="entry name" value="BHLH"/>
    <property type="match status" value="1"/>
</dbReference>
<dbReference type="CDD" id="cd11452">
    <property type="entry name" value="bHLH_AtNAI1_like"/>
    <property type="match status" value="1"/>
</dbReference>
<dbReference type="SUPFAM" id="SSF47459">
    <property type="entry name" value="HLH, helix-loop-helix DNA-binding domain"/>
    <property type="match status" value="1"/>
</dbReference>
<dbReference type="Pfam" id="PF00010">
    <property type="entry name" value="HLH"/>
    <property type="match status" value="1"/>
</dbReference>
<evidence type="ECO:0000313" key="9">
    <source>
        <dbReference type="Proteomes" id="UP001187192"/>
    </source>
</evidence>
<feature type="domain" description="BHLH" evidence="7">
    <location>
        <begin position="183"/>
        <end position="232"/>
    </location>
</feature>
<dbReference type="InterPro" id="IPR036638">
    <property type="entry name" value="HLH_DNA-bd_sf"/>
</dbReference>
<dbReference type="InterPro" id="IPR054502">
    <property type="entry name" value="bHLH-TF_ACT-like_plant"/>
</dbReference>
<evidence type="ECO:0000256" key="2">
    <source>
        <dbReference type="ARBA" id="ARBA00023015"/>
    </source>
</evidence>
<keyword evidence="3" id="KW-0804">Transcription</keyword>
<evidence type="ECO:0000256" key="1">
    <source>
        <dbReference type="ARBA" id="ARBA00004123"/>
    </source>
</evidence>
<dbReference type="Gene3D" id="4.10.280.10">
    <property type="entry name" value="Helix-loop-helix DNA-binding domain"/>
    <property type="match status" value="1"/>
</dbReference>
<dbReference type="Pfam" id="PF22754">
    <property type="entry name" value="bHLH-TF_ACT-like_plant"/>
    <property type="match status" value="1"/>
</dbReference>
<feature type="compositionally biased region" description="Polar residues" evidence="6">
    <location>
        <begin position="66"/>
        <end position="84"/>
    </location>
</feature>
<feature type="region of interest" description="Disordered" evidence="6">
    <location>
        <begin position="262"/>
        <end position="281"/>
    </location>
</feature>
<keyword evidence="2" id="KW-0805">Transcription regulation</keyword>
<dbReference type="PANTHER" id="PTHR45959:SF2">
    <property type="entry name" value="BHLH TRANSCRIPTION FACTOR"/>
    <property type="match status" value="1"/>
</dbReference>
<evidence type="ECO:0000256" key="6">
    <source>
        <dbReference type="SAM" id="MobiDB-lite"/>
    </source>
</evidence>
<reference evidence="8" key="1">
    <citation type="submission" date="2023-07" db="EMBL/GenBank/DDBJ databases">
        <title>draft genome sequence of fig (Ficus carica).</title>
        <authorList>
            <person name="Takahashi T."/>
            <person name="Nishimura K."/>
        </authorList>
    </citation>
    <scope>NUCLEOTIDE SEQUENCE</scope>
</reference>
<dbReference type="PANTHER" id="PTHR45959">
    <property type="entry name" value="BHLH TRANSCRIPTION FACTOR"/>
    <property type="match status" value="1"/>
</dbReference>
<comment type="subcellular location">
    <subcellularLocation>
        <location evidence="1">Nucleus</location>
    </subcellularLocation>
</comment>
<dbReference type="EMBL" id="BTGU01000004">
    <property type="protein sequence ID" value="GMN34146.1"/>
    <property type="molecule type" value="Genomic_DNA"/>
</dbReference>
<evidence type="ECO:0000313" key="8">
    <source>
        <dbReference type="EMBL" id="GMN34146.1"/>
    </source>
</evidence>
<dbReference type="AlphaFoldDB" id="A0AA88A4U8"/>
<evidence type="ECO:0000256" key="4">
    <source>
        <dbReference type="ARBA" id="ARBA00023242"/>
    </source>
</evidence>
<feature type="region of interest" description="Disordered" evidence="6">
    <location>
        <begin position="63"/>
        <end position="84"/>
    </location>
</feature>
<evidence type="ECO:0000256" key="3">
    <source>
        <dbReference type="ARBA" id="ARBA00023163"/>
    </source>
</evidence>
<dbReference type="GO" id="GO:0046983">
    <property type="term" value="F:protein dimerization activity"/>
    <property type="evidence" value="ECO:0007669"/>
    <property type="project" value="InterPro"/>
</dbReference>
<keyword evidence="9" id="KW-1185">Reference proteome</keyword>
<dbReference type="GO" id="GO:0080090">
    <property type="term" value="P:regulation of primary metabolic process"/>
    <property type="evidence" value="ECO:0007669"/>
    <property type="project" value="UniProtKB-ARBA"/>
</dbReference>